<dbReference type="GO" id="GO:0016780">
    <property type="term" value="F:phosphotransferase activity, for other substituted phosphate groups"/>
    <property type="evidence" value="ECO:0007669"/>
    <property type="project" value="InterPro"/>
</dbReference>
<feature type="transmembrane region" description="Helical" evidence="8">
    <location>
        <begin position="292"/>
        <end position="312"/>
    </location>
</feature>
<protein>
    <submittedName>
        <fullName evidence="9">UDP-phosphate N-acetylglucosaminyl-1-phosphate transferase</fullName>
    </submittedName>
</protein>
<evidence type="ECO:0000313" key="9">
    <source>
        <dbReference type="EMBL" id="APT56219.1"/>
    </source>
</evidence>
<evidence type="ECO:0000256" key="3">
    <source>
        <dbReference type="ARBA" id="ARBA00022679"/>
    </source>
</evidence>
<dbReference type="PANTHER" id="PTHR22926:SF3">
    <property type="entry name" value="UNDECAPRENYL-PHOSPHATE ALPHA-N-ACETYLGLUCOSAMINYL 1-PHOSPHATE TRANSFERASE"/>
    <property type="match status" value="1"/>
</dbReference>
<dbReference type="GO" id="GO:0005886">
    <property type="term" value="C:plasma membrane"/>
    <property type="evidence" value="ECO:0007669"/>
    <property type="project" value="UniProtKB-SubCell"/>
</dbReference>
<proteinExistence type="predicted"/>
<feature type="transmembrane region" description="Helical" evidence="8">
    <location>
        <begin position="49"/>
        <end position="72"/>
    </location>
</feature>
<keyword evidence="7" id="KW-0460">Magnesium</keyword>
<evidence type="ECO:0000256" key="2">
    <source>
        <dbReference type="ARBA" id="ARBA00022475"/>
    </source>
</evidence>
<feature type="transmembrane region" description="Helical" evidence="8">
    <location>
        <begin position="218"/>
        <end position="237"/>
    </location>
</feature>
<evidence type="ECO:0000256" key="7">
    <source>
        <dbReference type="PIRSR" id="PIRSR600715-1"/>
    </source>
</evidence>
<dbReference type="GO" id="GO:0046872">
    <property type="term" value="F:metal ion binding"/>
    <property type="evidence" value="ECO:0007669"/>
    <property type="project" value="UniProtKB-KW"/>
</dbReference>
<gene>
    <name evidence="9" type="ORF">RGI145_02935</name>
</gene>
<dbReference type="AlphaFoldDB" id="A0A1L7AC38"/>
<keyword evidence="5 8" id="KW-1133">Transmembrane helix</keyword>
<feature type="transmembrane region" description="Helical" evidence="8">
    <location>
        <begin position="165"/>
        <end position="182"/>
    </location>
</feature>
<dbReference type="KEGG" id="rgi:RGI145_02935"/>
<dbReference type="PANTHER" id="PTHR22926">
    <property type="entry name" value="PHOSPHO-N-ACETYLMURAMOYL-PENTAPEPTIDE-TRANSFERASE"/>
    <property type="match status" value="1"/>
</dbReference>
<keyword evidence="4 8" id="KW-0812">Transmembrane</keyword>
<evidence type="ECO:0000256" key="6">
    <source>
        <dbReference type="ARBA" id="ARBA00023136"/>
    </source>
</evidence>
<keyword evidence="2" id="KW-1003">Cell membrane</keyword>
<evidence type="ECO:0000256" key="5">
    <source>
        <dbReference type="ARBA" id="ARBA00022989"/>
    </source>
</evidence>
<dbReference type="Proteomes" id="UP000185494">
    <property type="component" value="Chromosome 1"/>
</dbReference>
<feature type="transmembrane region" description="Helical" evidence="8">
    <location>
        <begin position="243"/>
        <end position="263"/>
    </location>
</feature>
<evidence type="ECO:0000313" key="10">
    <source>
        <dbReference type="Proteomes" id="UP000185494"/>
    </source>
</evidence>
<sequence length="352" mass="37205">MQFQAFLQHLGFAAMLALLSAALVRAMIAFPILDRPNARSAHVVPTPRGGGVGVVAAFVAGMIVLYSGAQYARIAEPQFIGVILAAVAIAAVSLADDVVNFRFSLKLAAQGAAALVAMGSGLVISRVALPEIGLTELGPFGPVLTLFWILACTNAVNFMDGLDGLVGGAVLIASIALCGIAALLGGWFVYAAALFLAAGLLGFLPFNLTPARIFMGDVGSQFLGFMMAVLAVAAARFEYTQVSFLIVPLLLFALLFDSGFTLLRRMAMGERVAQAHRTHLYQMAQRAGIPTARIAAAHWGFAVFQGLLALLFLELAPWAKPLVLLPALLVQLGWLFLVARRVQRAGLSWRAA</sequence>
<dbReference type="EMBL" id="CP015583">
    <property type="protein sequence ID" value="APT56219.1"/>
    <property type="molecule type" value="Genomic_DNA"/>
</dbReference>
<dbReference type="GO" id="GO:0009103">
    <property type="term" value="P:lipopolysaccharide biosynthetic process"/>
    <property type="evidence" value="ECO:0007669"/>
    <property type="project" value="TreeGrafter"/>
</dbReference>
<feature type="transmembrane region" description="Helical" evidence="8">
    <location>
        <begin position="318"/>
        <end position="339"/>
    </location>
</feature>
<accession>A0A1L7AC38</accession>
<feature type="transmembrane region" description="Helical" evidence="8">
    <location>
        <begin position="140"/>
        <end position="158"/>
    </location>
</feature>
<feature type="transmembrane region" description="Helical" evidence="8">
    <location>
        <begin position="78"/>
        <end position="95"/>
    </location>
</feature>
<comment type="cofactor">
    <cofactor evidence="7">
        <name>Mg(2+)</name>
        <dbReference type="ChEBI" id="CHEBI:18420"/>
    </cofactor>
</comment>
<comment type="subcellular location">
    <subcellularLocation>
        <location evidence="1">Cell membrane</location>
        <topology evidence="1">Multi-pass membrane protein</topology>
    </subcellularLocation>
</comment>
<feature type="transmembrane region" description="Helical" evidence="8">
    <location>
        <begin position="188"/>
        <end position="206"/>
    </location>
</feature>
<keyword evidence="3 9" id="KW-0808">Transferase</keyword>
<keyword evidence="6 8" id="KW-0472">Membrane</keyword>
<evidence type="ECO:0000256" key="4">
    <source>
        <dbReference type="ARBA" id="ARBA00022692"/>
    </source>
</evidence>
<keyword evidence="7" id="KW-0479">Metal-binding</keyword>
<evidence type="ECO:0000256" key="8">
    <source>
        <dbReference type="SAM" id="Phobius"/>
    </source>
</evidence>
<name>A0A1L7AC38_9PROT</name>
<reference evidence="9 10" key="1">
    <citation type="submission" date="2016-05" db="EMBL/GenBank/DDBJ databases">
        <title>Complete Genome and Methylome Analysis of Psychrotrophic Bacterial Isolates from Antarctic Lake Untersee.</title>
        <authorList>
            <person name="Fomenkov A."/>
            <person name="Akimov V.N."/>
            <person name="Vasilyeva L.V."/>
            <person name="Andersen D."/>
            <person name="Vincze T."/>
            <person name="Roberts R.J."/>
        </authorList>
    </citation>
    <scope>NUCLEOTIDE SEQUENCE [LARGE SCALE GENOMIC DNA]</scope>
    <source>
        <strain evidence="9 10">U14-5</strain>
    </source>
</reference>
<dbReference type="Pfam" id="PF00953">
    <property type="entry name" value="Glycos_transf_4"/>
    <property type="match status" value="1"/>
</dbReference>
<dbReference type="RefSeq" id="WP_075797170.1">
    <property type="nucleotide sequence ID" value="NZ_CP015583.1"/>
</dbReference>
<dbReference type="GO" id="GO:0044038">
    <property type="term" value="P:cell wall macromolecule biosynthetic process"/>
    <property type="evidence" value="ECO:0007669"/>
    <property type="project" value="TreeGrafter"/>
</dbReference>
<organism evidence="9 10">
    <name type="scientific">Roseomonas gilardii</name>
    <dbReference type="NCBI Taxonomy" id="257708"/>
    <lineage>
        <taxon>Bacteria</taxon>
        <taxon>Pseudomonadati</taxon>
        <taxon>Pseudomonadota</taxon>
        <taxon>Alphaproteobacteria</taxon>
        <taxon>Acetobacterales</taxon>
        <taxon>Roseomonadaceae</taxon>
        <taxon>Roseomonas</taxon>
    </lineage>
</organism>
<dbReference type="STRING" id="257708.RGI145_02935"/>
<dbReference type="eggNOG" id="COG0472">
    <property type="taxonomic scope" value="Bacteria"/>
</dbReference>
<feature type="transmembrane region" description="Helical" evidence="8">
    <location>
        <begin position="107"/>
        <end position="128"/>
    </location>
</feature>
<feature type="transmembrane region" description="Helical" evidence="8">
    <location>
        <begin position="6"/>
        <end position="28"/>
    </location>
</feature>
<evidence type="ECO:0000256" key="1">
    <source>
        <dbReference type="ARBA" id="ARBA00004651"/>
    </source>
</evidence>
<feature type="binding site" evidence="7">
    <location>
        <position position="157"/>
    </location>
    <ligand>
        <name>Mg(2+)</name>
        <dbReference type="ChEBI" id="CHEBI:18420"/>
    </ligand>
</feature>
<dbReference type="InterPro" id="IPR000715">
    <property type="entry name" value="Glycosyl_transferase_4"/>
</dbReference>
<dbReference type="GO" id="GO:0071555">
    <property type="term" value="P:cell wall organization"/>
    <property type="evidence" value="ECO:0007669"/>
    <property type="project" value="TreeGrafter"/>
</dbReference>
<feature type="binding site" evidence="7">
    <location>
        <position position="217"/>
    </location>
    <ligand>
        <name>Mg(2+)</name>
        <dbReference type="ChEBI" id="CHEBI:18420"/>
    </ligand>
</feature>
<dbReference type="CDD" id="cd06853">
    <property type="entry name" value="GT_WecA_like"/>
    <property type="match status" value="1"/>
</dbReference>